<evidence type="ECO:0000313" key="9">
    <source>
        <dbReference type="Proteomes" id="UP001500984"/>
    </source>
</evidence>
<evidence type="ECO:0000259" key="7">
    <source>
        <dbReference type="PROSITE" id="PS50893"/>
    </source>
</evidence>
<gene>
    <name evidence="8" type="ORF">GCM10009823_32110</name>
</gene>
<dbReference type="CDD" id="cd03230">
    <property type="entry name" value="ABC_DR_subfamily_A"/>
    <property type="match status" value="1"/>
</dbReference>
<dbReference type="PROSITE" id="PS00211">
    <property type="entry name" value="ABC_TRANSPORTER_1"/>
    <property type="match status" value="1"/>
</dbReference>
<comment type="similarity">
    <text evidence="2">Belongs to the ABC transporter superfamily.</text>
</comment>
<protein>
    <submittedName>
        <fullName evidence="8">ABC transporter ATP-binding protein</fullName>
    </submittedName>
</protein>
<dbReference type="PROSITE" id="PS50893">
    <property type="entry name" value="ABC_TRANSPORTER_2"/>
    <property type="match status" value="1"/>
</dbReference>
<dbReference type="SMART" id="SM00382">
    <property type="entry name" value="AAA"/>
    <property type="match status" value="1"/>
</dbReference>
<keyword evidence="5 8" id="KW-0067">ATP-binding</keyword>
<feature type="domain" description="ABC transporter" evidence="7">
    <location>
        <begin position="5"/>
        <end position="231"/>
    </location>
</feature>
<dbReference type="RefSeq" id="WP_291797778.1">
    <property type="nucleotide sequence ID" value="NZ_BAAAPZ010000019.1"/>
</dbReference>
<evidence type="ECO:0000313" key="8">
    <source>
        <dbReference type="EMBL" id="GAA2106221.1"/>
    </source>
</evidence>
<evidence type="ECO:0000256" key="4">
    <source>
        <dbReference type="ARBA" id="ARBA00022741"/>
    </source>
</evidence>
<organism evidence="8 9">
    <name type="scientific">Brevibacterium salitolerans</name>
    <dbReference type="NCBI Taxonomy" id="1403566"/>
    <lineage>
        <taxon>Bacteria</taxon>
        <taxon>Bacillati</taxon>
        <taxon>Actinomycetota</taxon>
        <taxon>Actinomycetes</taxon>
        <taxon>Micrococcales</taxon>
        <taxon>Brevibacteriaceae</taxon>
        <taxon>Brevibacterium</taxon>
    </lineage>
</organism>
<reference evidence="8 9" key="1">
    <citation type="journal article" date="2019" name="Int. J. Syst. Evol. Microbiol.">
        <title>The Global Catalogue of Microorganisms (GCM) 10K type strain sequencing project: providing services to taxonomists for standard genome sequencing and annotation.</title>
        <authorList>
            <consortium name="The Broad Institute Genomics Platform"/>
            <consortium name="The Broad Institute Genome Sequencing Center for Infectious Disease"/>
            <person name="Wu L."/>
            <person name="Ma J."/>
        </authorList>
    </citation>
    <scope>NUCLEOTIDE SEQUENCE [LARGE SCALE GENOMIC DNA]</scope>
    <source>
        <strain evidence="8 9">JCM 15900</strain>
    </source>
</reference>
<comment type="caution">
    <text evidence="8">The sequence shown here is derived from an EMBL/GenBank/DDBJ whole genome shotgun (WGS) entry which is preliminary data.</text>
</comment>
<dbReference type="EMBL" id="BAAAPZ010000019">
    <property type="protein sequence ID" value="GAA2106221.1"/>
    <property type="molecule type" value="Genomic_DNA"/>
</dbReference>
<dbReference type="InterPro" id="IPR027417">
    <property type="entry name" value="P-loop_NTPase"/>
</dbReference>
<proteinExistence type="inferred from homology"/>
<evidence type="ECO:0000256" key="2">
    <source>
        <dbReference type="ARBA" id="ARBA00005417"/>
    </source>
</evidence>
<sequence length="301" mass="33196">MTAVVRARGLEKRFGSFRALDGLDLEVEAGEVHGFLGPNGAGKSTTIRVLLGLYRSSGGEVQLFGRRPWVRPAELHRRLAYVPGDVTLWPSLTGGEAIDLLIRLRGGSAVHSDRERLIEAFDFDPTARIRTLSKGNRQKVALIAAFALPVELYIFDEPTSGLDPLMARRFQAEVARVAARGSSVLLSSHILAEVEEVADRLSLIRRGRRVETGTLAELRHLTRAEYEVPAVLDQAVCERLRGVVHEFAESEGRTRFTVEAADTATVLALLAEARITGLTVRPPSLEELFLRHYRDDRQGAA</sequence>
<evidence type="ECO:0000256" key="3">
    <source>
        <dbReference type="ARBA" id="ARBA00022448"/>
    </source>
</evidence>
<dbReference type="Pfam" id="PF13732">
    <property type="entry name" value="DrrA1-3_C"/>
    <property type="match status" value="1"/>
</dbReference>
<dbReference type="SUPFAM" id="SSF52540">
    <property type="entry name" value="P-loop containing nucleoside triphosphate hydrolases"/>
    <property type="match status" value="1"/>
</dbReference>
<dbReference type="InterPro" id="IPR017871">
    <property type="entry name" value="ABC_transporter-like_CS"/>
</dbReference>
<dbReference type="GO" id="GO:0005524">
    <property type="term" value="F:ATP binding"/>
    <property type="evidence" value="ECO:0007669"/>
    <property type="project" value="UniProtKB-KW"/>
</dbReference>
<dbReference type="Gene3D" id="3.40.50.300">
    <property type="entry name" value="P-loop containing nucleotide triphosphate hydrolases"/>
    <property type="match status" value="1"/>
</dbReference>
<keyword evidence="6" id="KW-0046">Antibiotic resistance</keyword>
<dbReference type="InterPro" id="IPR050763">
    <property type="entry name" value="ABC_transporter_ATP-binding"/>
</dbReference>
<keyword evidence="4" id="KW-0547">Nucleotide-binding</keyword>
<dbReference type="Pfam" id="PF00005">
    <property type="entry name" value="ABC_tran"/>
    <property type="match status" value="1"/>
</dbReference>
<dbReference type="PANTHER" id="PTHR42711:SF5">
    <property type="entry name" value="ABC TRANSPORTER ATP-BINDING PROTEIN NATA"/>
    <property type="match status" value="1"/>
</dbReference>
<dbReference type="InterPro" id="IPR003593">
    <property type="entry name" value="AAA+_ATPase"/>
</dbReference>
<accession>A0ABN2X6U4</accession>
<keyword evidence="9" id="KW-1185">Reference proteome</keyword>
<comment type="subcellular location">
    <subcellularLocation>
        <location evidence="1">Cell membrane</location>
        <topology evidence="1">Peripheral membrane protein</topology>
    </subcellularLocation>
</comment>
<name>A0ABN2X6U4_9MICO</name>
<keyword evidence="3" id="KW-0813">Transport</keyword>
<evidence type="ECO:0000256" key="1">
    <source>
        <dbReference type="ARBA" id="ARBA00004202"/>
    </source>
</evidence>
<dbReference type="PANTHER" id="PTHR42711">
    <property type="entry name" value="ABC TRANSPORTER ATP-BINDING PROTEIN"/>
    <property type="match status" value="1"/>
</dbReference>
<dbReference type="InterPro" id="IPR003439">
    <property type="entry name" value="ABC_transporter-like_ATP-bd"/>
</dbReference>
<dbReference type="Proteomes" id="UP001500984">
    <property type="component" value="Unassembled WGS sequence"/>
</dbReference>
<evidence type="ECO:0000256" key="6">
    <source>
        <dbReference type="ARBA" id="ARBA00023251"/>
    </source>
</evidence>
<evidence type="ECO:0000256" key="5">
    <source>
        <dbReference type="ARBA" id="ARBA00022840"/>
    </source>
</evidence>
<dbReference type="InterPro" id="IPR025302">
    <property type="entry name" value="DrrA1/2-like_C"/>
</dbReference>